<evidence type="ECO:0000256" key="13">
    <source>
        <dbReference type="SAM" id="Phobius"/>
    </source>
</evidence>
<dbReference type="PANTHER" id="PTHR45977">
    <property type="entry name" value="TARGET OF ERK KINASE MPK-1"/>
    <property type="match status" value="1"/>
</dbReference>
<dbReference type="SMART" id="SM00184">
    <property type="entry name" value="RING"/>
    <property type="match status" value="1"/>
</dbReference>
<dbReference type="GO" id="GO:0000325">
    <property type="term" value="C:plant-type vacuole"/>
    <property type="evidence" value="ECO:0007669"/>
    <property type="project" value="TreeGrafter"/>
</dbReference>
<keyword evidence="8" id="KW-0833">Ubl conjugation pathway</keyword>
<evidence type="ECO:0000256" key="7">
    <source>
        <dbReference type="ARBA" id="ARBA00022771"/>
    </source>
</evidence>
<keyword evidence="10 13" id="KW-1133">Transmembrane helix</keyword>
<keyword evidence="5 13" id="KW-0812">Transmembrane</keyword>
<organism evidence="15 16">
    <name type="scientific">Stephania yunnanensis</name>
    <dbReference type="NCBI Taxonomy" id="152371"/>
    <lineage>
        <taxon>Eukaryota</taxon>
        <taxon>Viridiplantae</taxon>
        <taxon>Streptophyta</taxon>
        <taxon>Embryophyta</taxon>
        <taxon>Tracheophyta</taxon>
        <taxon>Spermatophyta</taxon>
        <taxon>Magnoliopsida</taxon>
        <taxon>Ranunculales</taxon>
        <taxon>Menispermaceae</taxon>
        <taxon>Menispermoideae</taxon>
        <taxon>Cissampelideae</taxon>
        <taxon>Stephania</taxon>
    </lineage>
</organism>
<dbReference type="Pfam" id="PF13639">
    <property type="entry name" value="zf-RING_2"/>
    <property type="match status" value="1"/>
</dbReference>
<evidence type="ECO:0000256" key="6">
    <source>
        <dbReference type="ARBA" id="ARBA00022723"/>
    </source>
</evidence>
<dbReference type="InterPro" id="IPR001841">
    <property type="entry name" value="Znf_RING"/>
</dbReference>
<dbReference type="SUPFAM" id="SSF57850">
    <property type="entry name" value="RING/U-box"/>
    <property type="match status" value="1"/>
</dbReference>
<evidence type="ECO:0000256" key="9">
    <source>
        <dbReference type="ARBA" id="ARBA00022833"/>
    </source>
</evidence>
<evidence type="ECO:0000256" key="1">
    <source>
        <dbReference type="ARBA" id="ARBA00000900"/>
    </source>
</evidence>
<dbReference type="GO" id="GO:0008270">
    <property type="term" value="F:zinc ion binding"/>
    <property type="evidence" value="ECO:0007669"/>
    <property type="project" value="UniProtKB-KW"/>
</dbReference>
<dbReference type="InterPro" id="IPR013083">
    <property type="entry name" value="Znf_RING/FYVE/PHD"/>
</dbReference>
<dbReference type="Gene3D" id="3.30.40.10">
    <property type="entry name" value="Zinc/RING finger domain, C3HC4 (zinc finger)"/>
    <property type="match status" value="1"/>
</dbReference>
<dbReference type="GO" id="GO:0016020">
    <property type="term" value="C:membrane"/>
    <property type="evidence" value="ECO:0007669"/>
    <property type="project" value="UniProtKB-SubCell"/>
</dbReference>
<dbReference type="PROSITE" id="PS50089">
    <property type="entry name" value="ZF_RING_2"/>
    <property type="match status" value="1"/>
</dbReference>
<keyword evidence="4" id="KW-0808">Transferase</keyword>
<evidence type="ECO:0000256" key="12">
    <source>
        <dbReference type="PROSITE-ProRule" id="PRU00175"/>
    </source>
</evidence>
<keyword evidence="9" id="KW-0862">Zinc</keyword>
<dbReference type="GO" id="GO:0006511">
    <property type="term" value="P:ubiquitin-dependent protein catabolic process"/>
    <property type="evidence" value="ECO:0007669"/>
    <property type="project" value="TreeGrafter"/>
</dbReference>
<keyword evidence="7 12" id="KW-0863">Zinc-finger</keyword>
<evidence type="ECO:0000256" key="5">
    <source>
        <dbReference type="ARBA" id="ARBA00022692"/>
    </source>
</evidence>
<dbReference type="EC" id="2.3.2.27" evidence="3"/>
<evidence type="ECO:0000256" key="2">
    <source>
        <dbReference type="ARBA" id="ARBA00004141"/>
    </source>
</evidence>
<keyword evidence="11 13" id="KW-0472">Membrane</keyword>
<accession>A0AAP0LK75</accession>
<proteinExistence type="predicted"/>
<evidence type="ECO:0000313" key="16">
    <source>
        <dbReference type="Proteomes" id="UP001420932"/>
    </source>
</evidence>
<evidence type="ECO:0000259" key="14">
    <source>
        <dbReference type="PROSITE" id="PS50089"/>
    </source>
</evidence>
<keyword evidence="6" id="KW-0479">Metal-binding</keyword>
<evidence type="ECO:0000256" key="8">
    <source>
        <dbReference type="ARBA" id="ARBA00022786"/>
    </source>
</evidence>
<reference evidence="15 16" key="1">
    <citation type="submission" date="2024-01" db="EMBL/GenBank/DDBJ databases">
        <title>Genome assemblies of Stephania.</title>
        <authorList>
            <person name="Yang L."/>
        </authorList>
    </citation>
    <scope>NUCLEOTIDE SEQUENCE [LARGE SCALE GENOMIC DNA]</scope>
    <source>
        <strain evidence="15">YNDBR</strain>
        <tissue evidence="15">Leaf</tissue>
    </source>
</reference>
<evidence type="ECO:0000313" key="15">
    <source>
        <dbReference type="EMBL" id="KAK9170579.1"/>
    </source>
</evidence>
<dbReference type="Proteomes" id="UP001420932">
    <property type="component" value="Unassembled WGS sequence"/>
</dbReference>
<evidence type="ECO:0000256" key="3">
    <source>
        <dbReference type="ARBA" id="ARBA00012483"/>
    </source>
</evidence>
<evidence type="ECO:0000256" key="10">
    <source>
        <dbReference type="ARBA" id="ARBA00022989"/>
    </source>
</evidence>
<evidence type="ECO:0000256" key="4">
    <source>
        <dbReference type="ARBA" id="ARBA00022679"/>
    </source>
</evidence>
<sequence>MEEDREEESTRTPLLRSILAGAGAAPDHDASPVDSGGGGGGGGYSKTLVIIDVVWNVAFVAVSIAVLLTTLRERPSTPLRVWVVGYAAQCLVHVALVLCEFGRSRSGARCGCEGSDCASGVGEQNQSFRGSDELDRSISKRIESMNTMGSFFWWLMGFYWIVLGGNALIQDAPQLYWLSVVFLAFDVFFAVFCAVLACIVGIALCCCLPCIVAILYAIAFEEGASDADIMVLPRYRFRRSNQRWASHLDTKQEVIVPIMETDSSQASEIFLPSEDSECCICLSQYVDGVELQSLPCNHHFHSECICKWLRINATCPLCKHHILHGDELV</sequence>
<dbReference type="AlphaFoldDB" id="A0AAP0LK75"/>
<dbReference type="GO" id="GO:0016567">
    <property type="term" value="P:protein ubiquitination"/>
    <property type="evidence" value="ECO:0007669"/>
    <property type="project" value="TreeGrafter"/>
</dbReference>
<keyword evidence="16" id="KW-1185">Reference proteome</keyword>
<protein>
    <recommendedName>
        <fullName evidence="3">RING-type E3 ubiquitin transferase</fullName>
        <ecNumber evidence="3">2.3.2.27</ecNumber>
    </recommendedName>
</protein>
<name>A0AAP0LK75_9MAGN</name>
<feature type="transmembrane region" description="Helical" evidence="13">
    <location>
        <begin position="151"/>
        <end position="169"/>
    </location>
</feature>
<comment type="caution">
    <text evidence="15">The sequence shown here is derived from an EMBL/GenBank/DDBJ whole genome shotgun (WGS) entry which is preliminary data.</text>
</comment>
<dbReference type="EMBL" id="JBBNAF010000001">
    <property type="protein sequence ID" value="KAK9170579.1"/>
    <property type="molecule type" value="Genomic_DNA"/>
</dbReference>
<feature type="transmembrane region" description="Helical" evidence="13">
    <location>
        <begin position="175"/>
        <end position="195"/>
    </location>
</feature>
<dbReference type="GO" id="GO:0061630">
    <property type="term" value="F:ubiquitin protein ligase activity"/>
    <property type="evidence" value="ECO:0007669"/>
    <property type="project" value="UniProtKB-EC"/>
</dbReference>
<comment type="subcellular location">
    <subcellularLocation>
        <location evidence="2">Membrane</location>
        <topology evidence="2">Multi-pass membrane protein</topology>
    </subcellularLocation>
</comment>
<feature type="transmembrane region" description="Helical" evidence="13">
    <location>
        <begin position="202"/>
        <end position="220"/>
    </location>
</feature>
<feature type="domain" description="RING-type" evidence="14">
    <location>
        <begin position="278"/>
        <end position="319"/>
    </location>
</feature>
<evidence type="ECO:0000256" key="11">
    <source>
        <dbReference type="ARBA" id="ARBA00023136"/>
    </source>
</evidence>
<comment type="catalytic activity">
    <reaction evidence="1">
        <text>S-ubiquitinyl-[E2 ubiquitin-conjugating enzyme]-L-cysteine + [acceptor protein]-L-lysine = [E2 ubiquitin-conjugating enzyme]-L-cysteine + N(6)-ubiquitinyl-[acceptor protein]-L-lysine.</text>
        <dbReference type="EC" id="2.3.2.27"/>
    </reaction>
</comment>
<dbReference type="PANTHER" id="PTHR45977:SF19">
    <property type="entry name" value="RING-TYPE DOMAIN-CONTAINING PROTEIN"/>
    <property type="match status" value="1"/>
</dbReference>
<feature type="transmembrane region" description="Helical" evidence="13">
    <location>
        <begin position="48"/>
        <end position="69"/>
    </location>
</feature>
<gene>
    <name evidence="15" type="ORF">Syun_002719</name>
</gene>